<name>A0ABY7CI79_9BASI</name>
<feature type="compositionally biased region" description="Polar residues" evidence="1">
    <location>
        <begin position="36"/>
        <end position="53"/>
    </location>
</feature>
<keyword evidence="3" id="KW-1185">Reference proteome</keyword>
<dbReference type="GeneID" id="77810011"/>
<accession>A0ABY7CI79</accession>
<proteinExistence type="predicted"/>
<gene>
    <name evidence="2" type="ORF">PtA15_5A363</name>
</gene>
<dbReference type="RefSeq" id="XP_053020345.1">
    <property type="nucleotide sequence ID" value="XM_053169116.1"/>
</dbReference>
<evidence type="ECO:0000313" key="2">
    <source>
        <dbReference type="EMBL" id="WAQ84790.1"/>
    </source>
</evidence>
<sequence>MREELKKLNTSLPIKRTLVPDPQQANPWSAQPAPAISQSPNVTSAHPNPNNLPAKTKESRSKGPGYQGKNFLPNYAELKATNQLPKQSGSGNNGP</sequence>
<protein>
    <submittedName>
        <fullName evidence="2">Uncharacterized protein</fullName>
    </submittedName>
</protein>
<reference evidence="2" key="1">
    <citation type="submission" date="2022-10" db="EMBL/GenBank/DDBJ databases">
        <title>Puccinia triticina Genome sequencing and assembly.</title>
        <authorList>
            <person name="Li C."/>
        </authorList>
    </citation>
    <scope>NUCLEOTIDE SEQUENCE</scope>
    <source>
        <strain evidence="2">Pt15</strain>
    </source>
</reference>
<evidence type="ECO:0000313" key="3">
    <source>
        <dbReference type="Proteomes" id="UP001164743"/>
    </source>
</evidence>
<evidence type="ECO:0000256" key="1">
    <source>
        <dbReference type="SAM" id="MobiDB-lite"/>
    </source>
</evidence>
<dbReference type="EMBL" id="CP110425">
    <property type="protein sequence ID" value="WAQ84790.1"/>
    <property type="molecule type" value="Genomic_DNA"/>
</dbReference>
<organism evidence="2 3">
    <name type="scientific">Puccinia triticina</name>
    <dbReference type="NCBI Taxonomy" id="208348"/>
    <lineage>
        <taxon>Eukaryota</taxon>
        <taxon>Fungi</taxon>
        <taxon>Dikarya</taxon>
        <taxon>Basidiomycota</taxon>
        <taxon>Pucciniomycotina</taxon>
        <taxon>Pucciniomycetes</taxon>
        <taxon>Pucciniales</taxon>
        <taxon>Pucciniaceae</taxon>
        <taxon>Puccinia</taxon>
    </lineage>
</organism>
<dbReference type="Proteomes" id="UP001164743">
    <property type="component" value="Chromosome 5A"/>
</dbReference>
<feature type="region of interest" description="Disordered" evidence="1">
    <location>
        <begin position="1"/>
        <end position="95"/>
    </location>
</feature>
<feature type="compositionally biased region" description="Polar residues" evidence="1">
    <location>
        <begin position="80"/>
        <end position="95"/>
    </location>
</feature>